<accession>A0A8T4KVY5</accession>
<dbReference type="InterPro" id="IPR050179">
    <property type="entry name" value="Trans_hexapeptide_repeat"/>
</dbReference>
<evidence type="ECO:0000256" key="1">
    <source>
        <dbReference type="ARBA" id="ARBA00022679"/>
    </source>
</evidence>
<organism evidence="2 3">
    <name type="scientific">Candidatus Iainarchaeum sp</name>
    <dbReference type="NCBI Taxonomy" id="3101447"/>
    <lineage>
        <taxon>Archaea</taxon>
        <taxon>Candidatus Iainarchaeota</taxon>
        <taxon>Candidatus Iainarchaeia</taxon>
        <taxon>Candidatus Iainarchaeales</taxon>
        <taxon>Candidatus Iainarchaeaceae</taxon>
        <taxon>Candidatus Iainarchaeum</taxon>
    </lineage>
</organism>
<dbReference type="Proteomes" id="UP000677687">
    <property type="component" value="Unassembled WGS sequence"/>
</dbReference>
<dbReference type="Gene3D" id="2.160.10.10">
    <property type="entry name" value="Hexapeptide repeat proteins"/>
    <property type="match status" value="1"/>
</dbReference>
<dbReference type="PANTHER" id="PTHR43300">
    <property type="entry name" value="ACETYLTRANSFERASE"/>
    <property type="match status" value="1"/>
</dbReference>
<dbReference type="InterPro" id="IPR018357">
    <property type="entry name" value="Hexapep_transf_CS"/>
</dbReference>
<dbReference type="Pfam" id="PF00132">
    <property type="entry name" value="Hexapep"/>
    <property type="match status" value="2"/>
</dbReference>
<sequence length="199" mass="21367">MIAENVKIHPTADVSSGANIGANTKIWHQCQVREKAIIGENCILGKNVYIDWNVRIGNGVKIQNNVSVYDAEIADDVFIGPSATFTNDAKPRAFIWDEKRRTKITKIGKGASIGANATIMGGVSIGEYAMVGAGSVVTKDVPGHALAIGVPARIIGFVCECGANMEQKGKTGDFVLMGCKECNNETRIPIADWNKMDKK</sequence>
<dbReference type="CDD" id="cd03358">
    <property type="entry name" value="LbH_WxcM_N_like"/>
    <property type="match status" value="1"/>
</dbReference>
<protein>
    <submittedName>
        <fullName evidence="2">N-acetyltransferase</fullName>
    </submittedName>
</protein>
<dbReference type="SUPFAM" id="SSF51161">
    <property type="entry name" value="Trimeric LpxA-like enzymes"/>
    <property type="match status" value="1"/>
</dbReference>
<reference evidence="2" key="1">
    <citation type="submission" date="2021-03" db="EMBL/GenBank/DDBJ databases">
        <authorList>
            <person name="Jaffe A."/>
        </authorList>
    </citation>
    <scope>NUCLEOTIDE SEQUENCE</scope>
    <source>
        <strain evidence="2">RIFCSPHIGHO2_01_FULL_AR10_44_11</strain>
    </source>
</reference>
<evidence type="ECO:0000313" key="2">
    <source>
        <dbReference type="EMBL" id="MBS3057299.1"/>
    </source>
</evidence>
<dbReference type="InterPro" id="IPR011004">
    <property type="entry name" value="Trimer_LpxA-like_sf"/>
</dbReference>
<keyword evidence="1" id="KW-0808">Transferase</keyword>
<proteinExistence type="predicted"/>
<evidence type="ECO:0000313" key="3">
    <source>
        <dbReference type="Proteomes" id="UP000677687"/>
    </source>
</evidence>
<name>A0A8T4KVY5_9ARCH</name>
<gene>
    <name evidence="2" type="ORF">J4415_01575</name>
</gene>
<dbReference type="EMBL" id="JAGVWD010000020">
    <property type="protein sequence ID" value="MBS3057299.1"/>
    <property type="molecule type" value="Genomic_DNA"/>
</dbReference>
<dbReference type="InterPro" id="IPR001451">
    <property type="entry name" value="Hexapep"/>
</dbReference>
<dbReference type="AlphaFoldDB" id="A0A8T4KVY5"/>
<comment type="caution">
    <text evidence="2">The sequence shown here is derived from an EMBL/GenBank/DDBJ whole genome shotgun (WGS) entry which is preliminary data.</text>
</comment>
<reference evidence="2" key="2">
    <citation type="submission" date="2021-05" db="EMBL/GenBank/DDBJ databases">
        <title>Protein family content uncovers lineage relationships and bacterial pathway maintenance mechanisms in DPANN archaea.</title>
        <authorList>
            <person name="Castelle C.J."/>
            <person name="Meheust R."/>
            <person name="Jaffe A.L."/>
            <person name="Seitz K."/>
            <person name="Gong X."/>
            <person name="Baker B.J."/>
            <person name="Banfield J.F."/>
        </authorList>
    </citation>
    <scope>NUCLEOTIDE SEQUENCE</scope>
    <source>
        <strain evidence="2">RIFCSPHIGHO2_01_FULL_AR10_44_11</strain>
    </source>
</reference>
<dbReference type="PANTHER" id="PTHR43300:SF4">
    <property type="entry name" value="ACYL-[ACYL-CARRIER-PROTEIN]--UDP-N-ACETYLGLUCOSAMINE O-ACYLTRANSFERASE"/>
    <property type="match status" value="1"/>
</dbReference>
<dbReference type="GO" id="GO:0016740">
    <property type="term" value="F:transferase activity"/>
    <property type="evidence" value="ECO:0007669"/>
    <property type="project" value="UniProtKB-KW"/>
</dbReference>
<dbReference type="PROSITE" id="PS00101">
    <property type="entry name" value="HEXAPEP_TRANSFERASES"/>
    <property type="match status" value="1"/>
</dbReference>